<accession>A8Q1V4</accession>
<dbReference type="InParanoid" id="A8Q1V4"/>
<evidence type="ECO:0000256" key="5">
    <source>
        <dbReference type="SAM" id="MobiDB-lite"/>
    </source>
</evidence>
<dbReference type="PANTHER" id="PTHR13102">
    <property type="entry name" value="NUCLEOLAR PROTEIN 9"/>
    <property type="match status" value="1"/>
</dbReference>
<dbReference type="GO" id="GO:0030688">
    <property type="term" value="C:preribosome, small subunit precursor"/>
    <property type="evidence" value="ECO:0007669"/>
    <property type="project" value="TreeGrafter"/>
</dbReference>
<dbReference type="GO" id="GO:0000447">
    <property type="term" value="P:endonucleolytic cleavage in ITS1 to separate SSU-rRNA from 5.8S rRNA and LSU-rRNA from tricistronic rRNA transcript (SSU-rRNA, 5.8S rRNA, LSU-rRNA)"/>
    <property type="evidence" value="ECO:0007669"/>
    <property type="project" value="TreeGrafter"/>
</dbReference>
<dbReference type="Proteomes" id="UP000008837">
    <property type="component" value="Unassembled WGS sequence"/>
</dbReference>
<dbReference type="GO" id="GO:0005730">
    <property type="term" value="C:nucleolus"/>
    <property type="evidence" value="ECO:0007669"/>
    <property type="project" value="TreeGrafter"/>
</dbReference>
<dbReference type="KEGG" id="mgl:MGL_1844"/>
<feature type="compositionally biased region" description="Low complexity" evidence="5">
    <location>
        <begin position="511"/>
        <end position="523"/>
    </location>
</feature>
<dbReference type="GO" id="GO:0030686">
    <property type="term" value="C:90S preribosome"/>
    <property type="evidence" value="ECO:0007669"/>
    <property type="project" value="TreeGrafter"/>
</dbReference>
<dbReference type="VEuPathDB" id="FungiDB:MGL_1844"/>
<dbReference type="InterPro" id="IPR040000">
    <property type="entry name" value="NOP9"/>
</dbReference>
<feature type="region of interest" description="Disordered" evidence="5">
    <location>
        <begin position="1"/>
        <end position="46"/>
    </location>
</feature>
<dbReference type="AlphaFoldDB" id="A8Q1V4"/>
<comment type="caution">
    <text evidence="6">The sequence shown here is derived from an EMBL/GenBank/DDBJ whole genome shotgun (WGS) entry which is preliminary data.</text>
</comment>
<dbReference type="Gene3D" id="1.25.10.10">
    <property type="entry name" value="Leucine-rich Repeat Variant"/>
    <property type="match status" value="2"/>
</dbReference>
<dbReference type="SMART" id="SM00025">
    <property type="entry name" value="Pumilio"/>
    <property type="match status" value="3"/>
</dbReference>
<feature type="compositionally biased region" description="Polar residues" evidence="5">
    <location>
        <begin position="22"/>
        <end position="38"/>
    </location>
</feature>
<evidence type="ECO:0000256" key="1">
    <source>
        <dbReference type="ARBA" id="ARBA00016427"/>
    </source>
</evidence>
<organism evidence="6 7">
    <name type="scientific">Malassezia globosa (strain ATCC MYA-4612 / CBS 7966)</name>
    <name type="common">Dandruff-associated fungus</name>
    <dbReference type="NCBI Taxonomy" id="425265"/>
    <lineage>
        <taxon>Eukaryota</taxon>
        <taxon>Fungi</taxon>
        <taxon>Dikarya</taxon>
        <taxon>Basidiomycota</taxon>
        <taxon>Ustilaginomycotina</taxon>
        <taxon>Malasseziomycetes</taxon>
        <taxon>Malasseziales</taxon>
        <taxon>Malasseziaceae</taxon>
        <taxon>Malassezia</taxon>
    </lineage>
</organism>
<dbReference type="GeneID" id="5855152"/>
<dbReference type="InterPro" id="IPR011989">
    <property type="entry name" value="ARM-like"/>
</dbReference>
<dbReference type="FunCoup" id="A8Q1V4">
    <property type="interactions" value="409"/>
</dbReference>
<evidence type="ECO:0000256" key="2">
    <source>
        <dbReference type="ARBA" id="ARBA00022737"/>
    </source>
</evidence>
<dbReference type="GO" id="GO:0003723">
    <property type="term" value="F:RNA binding"/>
    <property type="evidence" value="ECO:0007669"/>
    <property type="project" value="InterPro"/>
</dbReference>
<dbReference type="InterPro" id="IPR016024">
    <property type="entry name" value="ARM-type_fold"/>
</dbReference>
<dbReference type="GO" id="GO:0000472">
    <property type="term" value="P:endonucleolytic cleavage to generate mature 5'-end of SSU-rRNA from (SSU-rRNA, 5.8S rRNA, LSU-rRNA)"/>
    <property type="evidence" value="ECO:0007669"/>
    <property type="project" value="TreeGrafter"/>
</dbReference>
<keyword evidence="7" id="KW-1185">Reference proteome</keyword>
<dbReference type="GO" id="GO:0000480">
    <property type="term" value="P:endonucleolytic cleavage in 5'-ETS of tricistronic rRNA transcript (SSU-rRNA, 5.8S rRNA, LSU-rRNA)"/>
    <property type="evidence" value="ECO:0007669"/>
    <property type="project" value="TreeGrafter"/>
</dbReference>
<name>A8Q1V4_MALGO</name>
<feature type="compositionally biased region" description="Basic residues" evidence="5">
    <location>
        <begin position="7"/>
        <end position="17"/>
    </location>
</feature>
<dbReference type="InterPro" id="IPR001313">
    <property type="entry name" value="Pumilio_RNA-bd_rpt"/>
</dbReference>
<dbReference type="GO" id="GO:0000056">
    <property type="term" value="P:ribosomal small subunit export from nucleus"/>
    <property type="evidence" value="ECO:0007669"/>
    <property type="project" value="TreeGrafter"/>
</dbReference>
<dbReference type="OrthoDB" id="392571at2759"/>
<dbReference type="STRING" id="425265.A8Q1V4"/>
<evidence type="ECO:0000313" key="6">
    <source>
        <dbReference type="EMBL" id="EDP43631.1"/>
    </source>
</evidence>
<evidence type="ECO:0000313" key="7">
    <source>
        <dbReference type="Proteomes" id="UP000008837"/>
    </source>
</evidence>
<keyword evidence="2" id="KW-0677">Repeat</keyword>
<protein>
    <recommendedName>
        <fullName evidence="1">Nucleolar protein 9</fullName>
    </recommendedName>
    <alternativeName>
        <fullName evidence="3 4">Pumilio domain-containing protein NOP9</fullName>
    </alternativeName>
</protein>
<gene>
    <name evidence="6" type="ORF">MGL_1844</name>
</gene>
<dbReference type="EMBL" id="AAYY01000006">
    <property type="protein sequence ID" value="EDP43631.1"/>
    <property type="molecule type" value="Genomic_DNA"/>
</dbReference>
<dbReference type="SUPFAM" id="SSF48371">
    <property type="entry name" value="ARM repeat"/>
    <property type="match status" value="2"/>
</dbReference>
<dbReference type="RefSeq" id="XP_001730845.1">
    <property type="nucleotide sequence ID" value="XM_001730793.1"/>
</dbReference>
<proteinExistence type="predicted"/>
<reference evidence="6 7" key="1">
    <citation type="journal article" date="2007" name="Proc. Natl. Acad. Sci. U.S.A.">
        <title>Dandruff-associated Malassezia genomes reveal convergent and divergent virulence traits shared with plant and human fungal pathogens.</title>
        <authorList>
            <person name="Xu J."/>
            <person name="Saunders C.W."/>
            <person name="Hu P."/>
            <person name="Grant R.A."/>
            <person name="Boekhout T."/>
            <person name="Kuramae E.E."/>
            <person name="Kronstad J.W."/>
            <person name="Deangelis Y.M."/>
            <person name="Reeder N.L."/>
            <person name="Johnstone K.R."/>
            <person name="Leland M."/>
            <person name="Fieno A.M."/>
            <person name="Begley W.M."/>
            <person name="Sun Y."/>
            <person name="Lacey M.P."/>
            <person name="Chaudhary T."/>
            <person name="Keough T."/>
            <person name="Chu L."/>
            <person name="Sears R."/>
            <person name="Yuan B."/>
            <person name="Dawson T.L.Jr."/>
        </authorList>
    </citation>
    <scope>NUCLEOTIDE SEQUENCE [LARGE SCALE GENOMIC DNA]</scope>
    <source>
        <strain evidence="7">ATCC MYA-4612 / CBS 7966</strain>
    </source>
</reference>
<dbReference type="PANTHER" id="PTHR13102:SF0">
    <property type="entry name" value="NUCLEOLAR PROTEIN 9"/>
    <property type="match status" value="1"/>
</dbReference>
<dbReference type="OMA" id="CNSYGSH"/>
<feature type="region of interest" description="Disordered" evidence="5">
    <location>
        <begin position="507"/>
        <end position="534"/>
    </location>
</feature>
<dbReference type="Pfam" id="PF22493">
    <property type="entry name" value="PUF_NOP9"/>
    <property type="match status" value="1"/>
</dbReference>
<evidence type="ECO:0000256" key="3">
    <source>
        <dbReference type="ARBA" id="ARBA00030932"/>
    </source>
</evidence>
<sequence>MGSADRRRQRAPKRSKRREMQENINESNVDTYETSQYEAEQHEDDPAWVTTQDVNTPFGFVPAQMQSYFKEMNGQLTEKMQSEDPEDAQMLLQAALSEMDGYELALATDPSCSLVLENMASMLQEKPLRVLLDRMTGNFTTLARHRYGSHVLQALFTAIQRIVHTGCESLSARTDQGVLRTLAEIVHDMYEEIGPCLSAMISEPFASHTLRSIVALLAGVPMTQLTDLRSKRSAKYRSKEHRKTAMVEYDNNLLSSSTATNEPLHVDPMFHSLLRRLYDSLHSTLTTERLHALVPEPTAAPTLSMLLQLESSLPDGAAYMSWRHDSLTSRVLGPLPEHGGFRTDMMEAALRDAVATHVLQSALQGASPTSLIQFWRIYLEGRIVKLGAHPCANFVVATVLRLLHIDADVDADPDAAKSTPFSLSLQELALDGEQLVKKQVCGVLQTIVERSIETEAYEAQVMRVIKSAFRFGNDTSSSSAPSADVVAKFVPVVLSLHTLRAYTHLMQDQDAPTSSSSTKPSAPAKRKRGDIGFNPYTTQGSVLLQRIAQLREPNQTWLYESLCTEPLGTWCRSSTAVHVVLAALTSRTASFAQRRMLVRALLPKLLDLCDDAWGSRVADALWLSADGFTKEKIAQSAVQHEKRLLASAYGRFFVRRLRLGLYRKDVDEWKAWAVHDQTLRNSDLNSKDSDTLEWSDKSTRSSIQNPFVFLRHSMRAQQQPSNVSHTHRRAEAELNRIFSQVEDAT</sequence>
<evidence type="ECO:0000256" key="4">
    <source>
        <dbReference type="ARBA" id="ARBA00031929"/>
    </source>
</evidence>